<keyword evidence="3" id="KW-1185">Reference proteome</keyword>
<evidence type="ECO:0000313" key="2">
    <source>
        <dbReference type="EMBL" id="MBB5807420.1"/>
    </source>
</evidence>
<reference evidence="2 3" key="1">
    <citation type="submission" date="2020-08" db="EMBL/GenBank/DDBJ databases">
        <title>Sequencing the genomes of 1000 actinobacteria strains.</title>
        <authorList>
            <person name="Klenk H.-P."/>
        </authorList>
    </citation>
    <scope>NUCLEOTIDE SEQUENCE [LARGE SCALE GENOMIC DNA]</scope>
    <source>
        <strain evidence="2 3">DSM 45486</strain>
    </source>
</reference>
<dbReference type="InterPro" id="IPR007278">
    <property type="entry name" value="DUF397"/>
</dbReference>
<dbReference type="EMBL" id="JACHMO010000001">
    <property type="protein sequence ID" value="MBB5807420.1"/>
    <property type="molecule type" value="Genomic_DNA"/>
</dbReference>
<dbReference type="Pfam" id="PF04149">
    <property type="entry name" value="DUF397"/>
    <property type="match status" value="1"/>
</dbReference>
<accession>A0A7W9HS09</accession>
<dbReference type="RefSeq" id="WP_184927482.1">
    <property type="nucleotide sequence ID" value="NZ_JACHMO010000001.1"/>
</dbReference>
<sequence length="64" mass="6983">MIENWRTSTYTANNGTCVETGWTGDVVGYRDTKQAALPGDERPTLTFGKGAAHAFLTMIKSSTR</sequence>
<protein>
    <recommendedName>
        <fullName evidence="1">DUF397 domain-containing protein</fullName>
    </recommendedName>
</protein>
<gene>
    <name evidence="2" type="ORF">F4560_007188</name>
</gene>
<organism evidence="2 3">
    <name type="scientific">Saccharothrix ecbatanensis</name>
    <dbReference type="NCBI Taxonomy" id="1105145"/>
    <lineage>
        <taxon>Bacteria</taxon>
        <taxon>Bacillati</taxon>
        <taxon>Actinomycetota</taxon>
        <taxon>Actinomycetes</taxon>
        <taxon>Pseudonocardiales</taxon>
        <taxon>Pseudonocardiaceae</taxon>
        <taxon>Saccharothrix</taxon>
    </lineage>
</organism>
<feature type="domain" description="DUF397" evidence="1">
    <location>
        <begin position="4"/>
        <end position="60"/>
    </location>
</feature>
<dbReference type="AlphaFoldDB" id="A0A7W9HS09"/>
<evidence type="ECO:0000313" key="3">
    <source>
        <dbReference type="Proteomes" id="UP000552097"/>
    </source>
</evidence>
<dbReference type="Proteomes" id="UP000552097">
    <property type="component" value="Unassembled WGS sequence"/>
</dbReference>
<evidence type="ECO:0000259" key="1">
    <source>
        <dbReference type="Pfam" id="PF04149"/>
    </source>
</evidence>
<proteinExistence type="predicted"/>
<comment type="caution">
    <text evidence="2">The sequence shown here is derived from an EMBL/GenBank/DDBJ whole genome shotgun (WGS) entry which is preliminary data.</text>
</comment>
<name>A0A7W9HS09_9PSEU</name>